<keyword evidence="2" id="KW-1185">Reference proteome</keyword>
<dbReference type="Proteomes" id="UP000036987">
    <property type="component" value="Unassembled WGS sequence"/>
</dbReference>
<gene>
    <name evidence="1" type="ORF">ZOSMA_371G00070</name>
</gene>
<accession>A0A0K9P5W3</accession>
<name>A0A0K9P5W3_ZOSMR</name>
<dbReference type="AlphaFoldDB" id="A0A0K9P5W3"/>
<dbReference type="EMBL" id="LFYR01001156">
    <property type="protein sequence ID" value="KMZ64399.1"/>
    <property type="molecule type" value="Genomic_DNA"/>
</dbReference>
<proteinExistence type="predicted"/>
<protein>
    <submittedName>
        <fullName evidence="1">Uncharacterized protein</fullName>
    </submittedName>
</protein>
<evidence type="ECO:0000313" key="2">
    <source>
        <dbReference type="Proteomes" id="UP000036987"/>
    </source>
</evidence>
<organism evidence="1 2">
    <name type="scientific">Zostera marina</name>
    <name type="common">Eelgrass</name>
    <dbReference type="NCBI Taxonomy" id="29655"/>
    <lineage>
        <taxon>Eukaryota</taxon>
        <taxon>Viridiplantae</taxon>
        <taxon>Streptophyta</taxon>
        <taxon>Embryophyta</taxon>
        <taxon>Tracheophyta</taxon>
        <taxon>Spermatophyta</taxon>
        <taxon>Magnoliopsida</taxon>
        <taxon>Liliopsida</taxon>
        <taxon>Zosteraceae</taxon>
        <taxon>Zostera</taxon>
    </lineage>
</organism>
<comment type="caution">
    <text evidence="1">The sequence shown here is derived from an EMBL/GenBank/DDBJ whole genome shotgun (WGS) entry which is preliminary data.</text>
</comment>
<reference evidence="2" key="1">
    <citation type="journal article" date="2016" name="Nature">
        <title>The genome of the seagrass Zostera marina reveals angiosperm adaptation to the sea.</title>
        <authorList>
            <person name="Olsen J.L."/>
            <person name="Rouze P."/>
            <person name="Verhelst B."/>
            <person name="Lin Y.-C."/>
            <person name="Bayer T."/>
            <person name="Collen J."/>
            <person name="Dattolo E."/>
            <person name="De Paoli E."/>
            <person name="Dittami S."/>
            <person name="Maumus F."/>
            <person name="Michel G."/>
            <person name="Kersting A."/>
            <person name="Lauritano C."/>
            <person name="Lohaus R."/>
            <person name="Toepel M."/>
            <person name="Tonon T."/>
            <person name="Vanneste K."/>
            <person name="Amirebrahimi M."/>
            <person name="Brakel J."/>
            <person name="Bostroem C."/>
            <person name="Chovatia M."/>
            <person name="Grimwood J."/>
            <person name="Jenkins J.W."/>
            <person name="Jueterbock A."/>
            <person name="Mraz A."/>
            <person name="Stam W.T."/>
            <person name="Tice H."/>
            <person name="Bornberg-Bauer E."/>
            <person name="Green P.J."/>
            <person name="Pearson G.A."/>
            <person name="Procaccini G."/>
            <person name="Duarte C.M."/>
            <person name="Schmutz J."/>
            <person name="Reusch T.B.H."/>
            <person name="Van de Peer Y."/>
        </authorList>
    </citation>
    <scope>NUCLEOTIDE SEQUENCE [LARGE SCALE GENOMIC DNA]</scope>
    <source>
        <strain evidence="2">cv. Finnish</strain>
    </source>
</reference>
<evidence type="ECO:0000313" key="1">
    <source>
        <dbReference type="EMBL" id="KMZ64399.1"/>
    </source>
</evidence>
<sequence length="270" mass="28866">MPKISPKTLLSPTRFTRDTSYQNLPAGVATVSSPLTVASDGLWATVAAVSEAFAPPTPACQASTMEPDYTFLEFPDSLYRDVLSRSPVKNNPSPFPSGATAVNVPGGAIFPAPAAPALRGPARAESVARCAVLPPSAVVARSTLSVPMPVDPLPVPQFYSAPLTVARWNAATKFGREVGLHNPEWKTLQSIPCSTLLEGAITTNLNSLLPLKAGYAQVTYLVSENANYRSEIDRVNAKCDALALKLEATMKYCEDLSHKLQERLKADLEN</sequence>